<dbReference type="EMBL" id="JACEIK010000347">
    <property type="protein sequence ID" value="MCD7455467.1"/>
    <property type="molecule type" value="Genomic_DNA"/>
</dbReference>
<protein>
    <submittedName>
        <fullName evidence="1">Uncharacterized protein</fullName>
    </submittedName>
</protein>
<evidence type="ECO:0000313" key="2">
    <source>
        <dbReference type="Proteomes" id="UP000823775"/>
    </source>
</evidence>
<feature type="non-terminal residue" evidence="1">
    <location>
        <position position="69"/>
    </location>
</feature>
<organism evidence="1 2">
    <name type="scientific">Datura stramonium</name>
    <name type="common">Jimsonweed</name>
    <name type="synonym">Common thornapple</name>
    <dbReference type="NCBI Taxonomy" id="4076"/>
    <lineage>
        <taxon>Eukaryota</taxon>
        <taxon>Viridiplantae</taxon>
        <taxon>Streptophyta</taxon>
        <taxon>Embryophyta</taxon>
        <taxon>Tracheophyta</taxon>
        <taxon>Spermatophyta</taxon>
        <taxon>Magnoliopsida</taxon>
        <taxon>eudicotyledons</taxon>
        <taxon>Gunneridae</taxon>
        <taxon>Pentapetalae</taxon>
        <taxon>asterids</taxon>
        <taxon>lamiids</taxon>
        <taxon>Solanales</taxon>
        <taxon>Solanaceae</taxon>
        <taxon>Solanoideae</taxon>
        <taxon>Datureae</taxon>
        <taxon>Datura</taxon>
    </lineage>
</organism>
<dbReference type="Proteomes" id="UP000823775">
    <property type="component" value="Unassembled WGS sequence"/>
</dbReference>
<keyword evidence="2" id="KW-1185">Reference proteome</keyword>
<reference evidence="1 2" key="1">
    <citation type="journal article" date="2021" name="BMC Genomics">
        <title>Datura genome reveals duplications of psychoactive alkaloid biosynthetic genes and high mutation rate following tissue culture.</title>
        <authorList>
            <person name="Rajewski A."/>
            <person name="Carter-House D."/>
            <person name="Stajich J."/>
            <person name="Litt A."/>
        </authorList>
    </citation>
    <scope>NUCLEOTIDE SEQUENCE [LARGE SCALE GENOMIC DNA]</scope>
    <source>
        <strain evidence="1">AR-01</strain>
    </source>
</reference>
<feature type="non-terminal residue" evidence="1">
    <location>
        <position position="1"/>
    </location>
</feature>
<evidence type="ECO:0000313" key="1">
    <source>
        <dbReference type="EMBL" id="MCD7455467.1"/>
    </source>
</evidence>
<accession>A0ABS8S9F9</accession>
<sequence length="69" mass="7429">KSLVVSQNFELANGLRAGLGATIFRGPLQQGNFYSSETVITGLCRIISKVRSSGTRGDVPKRKVIPLPK</sequence>
<name>A0ABS8S9F9_DATST</name>
<comment type="caution">
    <text evidence="1">The sequence shown here is derived from an EMBL/GenBank/DDBJ whole genome shotgun (WGS) entry which is preliminary data.</text>
</comment>
<gene>
    <name evidence="1" type="ORF">HAX54_028269</name>
</gene>
<proteinExistence type="predicted"/>